<evidence type="ECO:0000313" key="4">
    <source>
        <dbReference type="Proteomes" id="UP001595616"/>
    </source>
</evidence>
<dbReference type="RefSeq" id="WP_379837739.1">
    <property type="nucleotide sequence ID" value="NZ_JBHRYQ010000001.1"/>
</dbReference>
<dbReference type="InterPro" id="IPR011933">
    <property type="entry name" value="Double_TM_dom"/>
</dbReference>
<dbReference type="Proteomes" id="UP001595616">
    <property type="component" value="Unassembled WGS sequence"/>
</dbReference>
<evidence type="ECO:0000313" key="3">
    <source>
        <dbReference type="EMBL" id="MFC3811066.1"/>
    </source>
</evidence>
<comment type="caution">
    <text evidence="3">The sequence shown here is derived from an EMBL/GenBank/DDBJ whole genome shotgun (WGS) entry which is preliminary data.</text>
</comment>
<evidence type="ECO:0000256" key="1">
    <source>
        <dbReference type="SAM" id="Phobius"/>
    </source>
</evidence>
<keyword evidence="4" id="KW-1185">Reference proteome</keyword>
<keyword evidence="1" id="KW-0812">Transmembrane</keyword>
<reference evidence="4" key="1">
    <citation type="journal article" date="2019" name="Int. J. Syst. Evol. Microbiol.">
        <title>The Global Catalogue of Microorganisms (GCM) 10K type strain sequencing project: providing services to taxonomists for standard genome sequencing and annotation.</title>
        <authorList>
            <consortium name="The Broad Institute Genomics Platform"/>
            <consortium name="The Broad Institute Genome Sequencing Center for Infectious Disease"/>
            <person name="Wu L."/>
            <person name="Ma J."/>
        </authorList>
    </citation>
    <scope>NUCLEOTIDE SEQUENCE [LARGE SCALE GENOMIC DNA]</scope>
    <source>
        <strain evidence="4">CECT 7956</strain>
    </source>
</reference>
<protein>
    <submittedName>
        <fullName evidence="3">BatA domain-containing protein</fullName>
    </submittedName>
</protein>
<evidence type="ECO:0000259" key="2">
    <source>
        <dbReference type="Pfam" id="PF07584"/>
    </source>
</evidence>
<name>A0ABV7YVZ5_9BACT</name>
<gene>
    <name evidence="3" type="ORF">ACFOOI_10405</name>
</gene>
<accession>A0ABV7YVZ5</accession>
<organism evidence="3 4">
    <name type="scientific">Lacihabitans lacunae</name>
    <dbReference type="NCBI Taxonomy" id="1028214"/>
    <lineage>
        <taxon>Bacteria</taxon>
        <taxon>Pseudomonadati</taxon>
        <taxon>Bacteroidota</taxon>
        <taxon>Cytophagia</taxon>
        <taxon>Cytophagales</taxon>
        <taxon>Leadbetterellaceae</taxon>
        <taxon>Lacihabitans</taxon>
    </lineage>
</organism>
<keyword evidence="1" id="KW-1133">Transmembrane helix</keyword>
<feature type="transmembrane region" description="Helical" evidence="1">
    <location>
        <begin position="7"/>
        <end position="24"/>
    </location>
</feature>
<feature type="transmembrane region" description="Helical" evidence="1">
    <location>
        <begin position="56"/>
        <end position="78"/>
    </location>
</feature>
<keyword evidence="1" id="KW-0472">Membrane</keyword>
<dbReference type="InterPro" id="IPR024163">
    <property type="entry name" value="Aerotolerance_reg_N"/>
</dbReference>
<dbReference type="EMBL" id="JBHRYQ010000001">
    <property type="protein sequence ID" value="MFC3811066.1"/>
    <property type="molecule type" value="Genomic_DNA"/>
</dbReference>
<dbReference type="NCBIfam" id="TIGR02226">
    <property type="entry name" value="two_anch"/>
    <property type="match status" value="1"/>
</dbReference>
<dbReference type="Pfam" id="PF07584">
    <property type="entry name" value="BatA"/>
    <property type="match status" value="1"/>
</dbReference>
<feature type="domain" description="Aerotolerance regulator N-terminal" evidence="2">
    <location>
        <begin position="3"/>
        <end position="74"/>
    </location>
</feature>
<sequence length="373" mass="42082">MELINNQLLWGLLALSIPLAIHFWNQKKAQPLPWAATKWLTEKTKTSAKGIKLDEILLLIIRLLIFTLICIFLASILLKSKNGVDSKIHILESNQSVLESFRFEISEALKKGEKVVLVDGTEIQNIDFEIVEKPLDIKEFQKTLNAQDKPNFEVYLNHSNILNTAPEIFIPGKSKIHLIDLQNITNTTCLKISENEYLISEKGKLKISKTPIGRIAVSNPIKTKIDKSVSDINVLKAGLGALEKTYGLRFDYATTETPDLYFSKDLKNENTILIGDFESYTNPSLAIPETLNIAENLEIYEGKLPEILGQMLFEKWGVISSSNVKTKGQVLALFKTKENTNEKRNPLLNDIIATVLLLLIGLERYLSLRNAKH</sequence>
<proteinExistence type="predicted"/>